<dbReference type="SUPFAM" id="SSF47565">
    <property type="entry name" value="Insect pheromone/odorant-binding proteins"/>
    <property type="match status" value="1"/>
</dbReference>
<dbReference type="Pfam" id="PF01395">
    <property type="entry name" value="PBP_GOBP"/>
    <property type="match status" value="1"/>
</dbReference>
<sequence length="126" mass="13788">MHFQGRVSVFLCILGVAQLVSAGKSDDLLSRLVAADVEMCSKDTGVDVKEFEEARENRALNHSMLCFLKCAMEKIGFLKDGHLQIDQAKEAFPGKMTDSLEECFKGIGPISSCDDVQKAENCLPTS</sequence>
<feature type="chain" id="PRO_5007071986" evidence="1">
    <location>
        <begin position="23"/>
        <end position="126"/>
    </location>
</feature>
<dbReference type="Gene3D" id="1.10.238.20">
    <property type="entry name" value="Pheromone/general odorant binding protein domain"/>
    <property type="match status" value="1"/>
</dbReference>
<dbReference type="CDD" id="cd23992">
    <property type="entry name" value="PBP_GOBP"/>
    <property type="match status" value="1"/>
</dbReference>
<proteinExistence type="evidence at transcript level"/>
<keyword evidence="1" id="KW-0732">Signal</keyword>
<accession>A0A0X9H1S6</accession>
<evidence type="ECO:0000313" key="2">
    <source>
        <dbReference type="EMBL" id="ALM64973.1"/>
    </source>
</evidence>
<dbReference type="EMBL" id="KP453842">
    <property type="protein sequence ID" value="ALM64973.1"/>
    <property type="molecule type" value="mRNA"/>
</dbReference>
<feature type="signal peptide" evidence="1">
    <location>
        <begin position="1"/>
        <end position="22"/>
    </location>
</feature>
<reference evidence="2" key="1">
    <citation type="submission" date="2015-01" db="EMBL/GenBank/DDBJ databases">
        <title>Molecular characterization, expression profiling, and prokaryotic expression of odorant binding protein genes in the Chinese white pine beetle, Dendroctonus armandi.</title>
        <authorList>
            <person name="Zhang R.R."/>
            <person name="Li Z.M."/>
            <person name="Wang J."/>
            <person name="Gao G.Q."/>
            <person name="Dai L.L."/>
            <person name="Chen H."/>
        </authorList>
    </citation>
    <scope>NUCLEOTIDE SEQUENCE</scope>
</reference>
<dbReference type="InterPro" id="IPR006170">
    <property type="entry name" value="PBP/GOBP"/>
</dbReference>
<protein>
    <submittedName>
        <fullName evidence="2">Odorant binding protein 15</fullName>
    </submittedName>
</protein>
<dbReference type="AlphaFoldDB" id="A0A0X9H1S6"/>
<organism evidence="2">
    <name type="scientific">Dendroctonus armandi</name>
    <dbReference type="NCBI Taxonomy" id="77159"/>
    <lineage>
        <taxon>Eukaryota</taxon>
        <taxon>Metazoa</taxon>
        <taxon>Ecdysozoa</taxon>
        <taxon>Arthropoda</taxon>
        <taxon>Hexapoda</taxon>
        <taxon>Insecta</taxon>
        <taxon>Pterygota</taxon>
        <taxon>Neoptera</taxon>
        <taxon>Endopterygota</taxon>
        <taxon>Coleoptera</taxon>
        <taxon>Polyphaga</taxon>
        <taxon>Cucujiformia</taxon>
        <taxon>Curculionidae</taxon>
        <taxon>Scolytinae</taxon>
        <taxon>Dendroctonus</taxon>
    </lineage>
</organism>
<gene>
    <name evidence="2" type="primary">obp15</name>
</gene>
<evidence type="ECO:0000256" key="1">
    <source>
        <dbReference type="SAM" id="SignalP"/>
    </source>
</evidence>
<dbReference type="GO" id="GO:0005549">
    <property type="term" value="F:odorant binding"/>
    <property type="evidence" value="ECO:0007669"/>
    <property type="project" value="InterPro"/>
</dbReference>
<name>A0A0X9H1S6_9CUCU</name>
<dbReference type="InterPro" id="IPR036728">
    <property type="entry name" value="PBP_GOBP_sf"/>
</dbReference>